<evidence type="ECO:0000259" key="1">
    <source>
        <dbReference type="Pfam" id="PF23759"/>
    </source>
</evidence>
<keyword evidence="3" id="KW-1185">Reference proteome</keyword>
<dbReference type="Pfam" id="PF23759">
    <property type="entry name" value="GBD_T9SS_assoc"/>
    <property type="match status" value="2"/>
</dbReference>
<reference evidence="2 3" key="1">
    <citation type="submission" date="2024-09" db="EMBL/GenBank/DDBJ databases">
        <authorList>
            <person name="Sun Q."/>
            <person name="Mori K."/>
        </authorList>
    </citation>
    <scope>NUCLEOTIDE SEQUENCE [LARGE SCALE GENOMIC DNA]</scope>
    <source>
        <strain evidence="2 3">CECT 7955</strain>
    </source>
</reference>
<comment type="caution">
    <text evidence="2">The sequence shown here is derived from an EMBL/GenBank/DDBJ whole genome shotgun (WGS) entry which is preliminary data.</text>
</comment>
<dbReference type="EMBL" id="JBHMEY010000071">
    <property type="protein sequence ID" value="MFB9098256.1"/>
    <property type="molecule type" value="Genomic_DNA"/>
</dbReference>
<gene>
    <name evidence="2" type="ORF">ACFFVF_17235</name>
</gene>
<protein>
    <recommendedName>
        <fullName evidence="1">T9SS-like galactose binding domain-containing protein</fullName>
    </recommendedName>
</protein>
<organism evidence="2 3">
    <name type="scientific">Flavobacterium jumunjinense</name>
    <dbReference type="NCBI Taxonomy" id="998845"/>
    <lineage>
        <taxon>Bacteria</taxon>
        <taxon>Pseudomonadati</taxon>
        <taxon>Bacteroidota</taxon>
        <taxon>Flavobacteriia</taxon>
        <taxon>Flavobacteriales</taxon>
        <taxon>Flavobacteriaceae</taxon>
        <taxon>Flavobacterium</taxon>
    </lineage>
</organism>
<evidence type="ECO:0000313" key="2">
    <source>
        <dbReference type="EMBL" id="MFB9098256.1"/>
    </source>
</evidence>
<accession>A0ABV5GSL3</accession>
<proteinExistence type="predicted"/>
<evidence type="ECO:0000313" key="3">
    <source>
        <dbReference type="Proteomes" id="UP001589607"/>
    </source>
</evidence>
<name>A0ABV5GSL3_9FLAO</name>
<dbReference type="RefSeq" id="WP_236452957.1">
    <property type="nucleotide sequence ID" value="NZ_CBCSGE010000019.1"/>
</dbReference>
<dbReference type="InterPro" id="IPR056600">
    <property type="entry name" value="GBD_T9SS_assoc"/>
</dbReference>
<feature type="domain" description="T9SS-like galactose binding" evidence="1">
    <location>
        <begin position="29"/>
        <end position="124"/>
    </location>
</feature>
<dbReference type="Proteomes" id="UP001589607">
    <property type="component" value="Unassembled WGS sequence"/>
</dbReference>
<sequence>MRKNYLLITAIVFLFSIVTIQKINGQTPSNDNCSGAIALPLNSTCAYTTYTNVSATASTTPSTPPAPGCGSYSSGDVWFSILIPSNGQVTVDMQAGTMTDSGMAWYTGTCSGLTLLECDDDDSTNGLMSYITRTGLTPGNTIYVRVWGYGNTYGTFGICATTPAPVNDNCTAAIALTLNTTCTYTSYSNSAATASTTPSTPPTPGCGNYSSGDVWFSVVTPANGIVTIDMQTGTMTNSGMAWYTGTCSGLTLLECDDDDSTNGAMSYISRTGLTPGSTIYIRVWGYGNTYGTFGICATSVTPTGCTQGNGTGTTSLGCPSVDSGGLGLNGADPASFNCSAPSTCVDLEAVYLNLGETTSYSVESIPYNPPYQFECLQNPLSVNTDDIWSSVVNLPFDFCFYGNTYSQCLIGSNGVITFDTTNNNPGGYCGWEFSTDLPIAGDGSLIGNAIFGVFHDIDPSVGGEVGWELITLNTGCRALVASWSNVPMYEENSQLYTGMMVLYENTNVIEVYIQEKNIDNLGAGTWNDGNAVVGIQNQAGTIATVAPNRNSLDTNWAITNEAWRFVPDGNSITSIAWHEGSGTSGPIIGTTDQVNVCPSSTTTYTAEVTYQLCGGAVLKELSETTVTIQDSKVWNGSIDTNWTNANNWTPVGTPTASDCVIVPTTANNPIVNGTNYNGEGLNLSVHNSAKLTVTPSNSLTITDWVNINTGGNLEIENNASLIQINNISNSGIMELKRDANIRQYDYVYWSSPVSNYSLTNITSSRRYKWAPTTTTAYTSNFGNWISTSESMVTGKGYIVRAPDSYSTSNQNYTQTFTGTPNNGNVTIPISRSTYNGGSYLGPTTTPVTRDDDNWNLVGNPYPSAIDALDFLTLNTNIAGFVKIWTHGTFPSSSIPAPFYQNYSYNYSLNDYITYNASGSSSGPGVYNGYIAAGQGFFVLMNHTSASTTENLSFNNSMRSSSYDNSQFYKTATTTQIDKNRIWLDLIDTNNNSTRTLVGYITNATNNLDRLYDATAYDKNIFDIYSITENEKLNIQGRQLPYNSDDLVPIGMYLPQNGNYKIAIGALDGLFNDTSKSIYLEDLQTGIIHDLRVTPYDFNSVAGSIDNRFILRYTNTTLDTHDNSFNENEILVIPNENIIIKSLSEPLESVQVFDVLGRKLAHVKNINSNEIVISNLLKNETTLLLQIKSISGAILYKKVIY</sequence>
<feature type="domain" description="T9SS-like galactose binding" evidence="1">
    <location>
        <begin position="167"/>
        <end position="261"/>
    </location>
</feature>